<reference evidence="2" key="3">
    <citation type="submission" date="2025-09" db="UniProtKB">
        <authorList>
            <consortium name="Ensembl"/>
        </authorList>
    </citation>
    <scope>IDENTIFICATION</scope>
</reference>
<dbReference type="PANTHER" id="PTHR23232">
    <property type="entry name" value="KRAB DOMAIN C2H2 ZINC FINGER"/>
    <property type="match status" value="1"/>
</dbReference>
<evidence type="ECO:0000313" key="3">
    <source>
        <dbReference type="Proteomes" id="UP000694520"/>
    </source>
</evidence>
<dbReference type="Pfam" id="PF01352">
    <property type="entry name" value="KRAB"/>
    <property type="match status" value="1"/>
</dbReference>
<proteinExistence type="predicted"/>
<evidence type="ECO:0000313" key="2">
    <source>
        <dbReference type="Ensembl" id="ENSBGRP00000034373.1"/>
    </source>
</evidence>
<keyword evidence="3" id="KW-1185">Reference proteome</keyword>
<sequence>ESSPTGIASLSLSFTPAQESMTHELVTFEDVAVDFTQEEWSLLDKSQKNLFRNVMMETIHHLVSVGYRISKSDVISLLEQGKELWSKAAGGFQGQRPVSLPWTSAYQKIIRPDSKSTLFFF</sequence>
<dbReference type="GO" id="GO:0006355">
    <property type="term" value="P:regulation of DNA-templated transcription"/>
    <property type="evidence" value="ECO:0007669"/>
    <property type="project" value="InterPro"/>
</dbReference>
<protein>
    <recommendedName>
        <fullName evidence="1">KRAB domain-containing protein</fullName>
    </recommendedName>
</protein>
<dbReference type="SUPFAM" id="SSF109640">
    <property type="entry name" value="KRAB domain (Kruppel-associated box)"/>
    <property type="match status" value="1"/>
</dbReference>
<dbReference type="AlphaFoldDB" id="A0A8B9YBV2"/>
<reference evidence="2" key="1">
    <citation type="submission" date="2019-05" db="EMBL/GenBank/DDBJ databases">
        <authorList>
            <person name="Zhang S."/>
            <person name="Liu J."/>
        </authorList>
    </citation>
    <scope>NUCLEOTIDE SEQUENCE [LARGE SCALE GENOMIC DNA]</scope>
</reference>
<dbReference type="InterPro" id="IPR036051">
    <property type="entry name" value="KRAB_dom_sf"/>
</dbReference>
<evidence type="ECO:0000259" key="1">
    <source>
        <dbReference type="PROSITE" id="PS50805"/>
    </source>
</evidence>
<reference evidence="2" key="2">
    <citation type="submission" date="2025-08" db="UniProtKB">
        <authorList>
            <consortium name="Ensembl"/>
        </authorList>
    </citation>
    <scope>IDENTIFICATION</scope>
</reference>
<name>A0A8B9YBV2_BOSMU</name>
<dbReference type="CDD" id="cd07765">
    <property type="entry name" value="KRAB_A-box"/>
    <property type="match status" value="1"/>
</dbReference>
<feature type="domain" description="KRAB" evidence="1">
    <location>
        <begin position="26"/>
        <end position="97"/>
    </location>
</feature>
<dbReference type="GeneTree" id="ENSGT00940000163552"/>
<dbReference type="Ensembl" id="ENSBGRT00000039747.1">
    <property type="protein sequence ID" value="ENSBGRP00000034373.1"/>
    <property type="gene ID" value="ENSBGRG00000021538.1"/>
</dbReference>
<dbReference type="InterPro" id="IPR001909">
    <property type="entry name" value="KRAB"/>
</dbReference>
<dbReference type="PANTHER" id="PTHR23232:SF136">
    <property type="entry name" value="KRAB DOMAIN-CONTAINING PROTEIN"/>
    <property type="match status" value="1"/>
</dbReference>
<dbReference type="Proteomes" id="UP000694520">
    <property type="component" value="Chromosome 28"/>
</dbReference>
<dbReference type="PROSITE" id="PS50805">
    <property type="entry name" value="KRAB"/>
    <property type="match status" value="1"/>
</dbReference>
<accession>A0A8B9YBV2</accession>
<organism evidence="2 3">
    <name type="scientific">Bos mutus grunniens</name>
    <name type="common">Wild yak</name>
    <name type="synonym">Bos grunniens</name>
    <dbReference type="NCBI Taxonomy" id="30521"/>
    <lineage>
        <taxon>Eukaryota</taxon>
        <taxon>Metazoa</taxon>
        <taxon>Chordata</taxon>
        <taxon>Craniata</taxon>
        <taxon>Vertebrata</taxon>
        <taxon>Euteleostomi</taxon>
        <taxon>Mammalia</taxon>
        <taxon>Eutheria</taxon>
        <taxon>Laurasiatheria</taxon>
        <taxon>Artiodactyla</taxon>
        <taxon>Ruminantia</taxon>
        <taxon>Pecora</taxon>
        <taxon>Bovidae</taxon>
        <taxon>Bovinae</taxon>
        <taxon>Bos</taxon>
    </lineage>
</organism>
<dbReference type="Gene3D" id="6.10.140.140">
    <property type="match status" value="1"/>
</dbReference>
<dbReference type="SMART" id="SM00349">
    <property type="entry name" value="KRAB"/>
    <property type="match status" value="1"/>
</dbReference>
<dbReference type="InterPro" id="IPR050169">
    <property type="entry name" value="Krueppel_C2H2_ZnF"/>
</dbReference>